<dbReference type="CDD" id="cd19531">
    <property type="entry name" value="LCL_NRPS-like"/>
    <property type="match status" value="1"/>
</dbReference>
<dbReference type="GO" id="GO:0005737">
    <property type="term" value="C:cytoplasm"/>
    <property type="evidence" value="ECO:0007669"/>
    <property type="project" value="TreeGrafter"/>
</dbReference>
<dbReference type="InterPro" id="IPR045851">
    <property type="entry name" value="AMP-bd_C_sf"/>
</dbReference>
<sequence>MIFQKELIQSLQLHSNSTAIENGSQHITYSHLSALSNSVTNFLLAQKIEKETVIGIQLTDKVDVIAAVIGVVNARCTFVLIDGTLPEQRLKLLLEELNLEYIICAAGRTMPAVIENKATIQKFFYEHILEKSPGSAIVDFPDYEADDSLYIYFTSGSTGVPKGIIGKNSSLLQFIKWELSAFDIQEDSRFSQFVSPYFDAFLRDIFVPLFAGATICLTPVADDFFIPENLIDWIDTNEISVIHCVPSLFRVFNSDELTPENFLHLKLILMSGEKIFPSELVGWYDTFEARIQLVNLYGPTETTMVRSYYKIVPADVRKEKIPIGEAIAETELLVANKDLKPTAKLMPGDLYVVSKYTTKGYLNLPELTHQKFLKINQGTADEKIAFKTGDKARLLSDGQVDLLGREDRQVKLRGIRIELDEIERVIFKSDLVKNAVVIKHTEENNEESLIAFVLRKEQCEYGEALKQMIQDHMAVILPPYMLPSNLLVANEFPLLSNGKINYKELINLLTASLAAKNNAVTIPVNEIENKLLLIWKEILGEKVISTADTFLIAGGNSLGMMRLIGRIYKEFNVRLSLSQLFSNLTIQKQTAFIKQATKDDRLVIKKAEFKTTYNTSSAQQRIFYSYELDKESKAYNLPVAWKIKGDFEIGKVQDVLNQLISRHESLRTQFSIEDDKIVQVVKEPVDFKLEEIDANGQDLAEVISNFIRPFDLSQAPLFRCGIISAAKDEHTIIVDTHHIVCDGLSQMSLYEDFLKLYQGAELKTLPIQYKDYAEWEYSFRETDEYLAHRHFWLKSFEGELPVLNLPVTDQGLKIETGEGGKIVFQLDKSELNPIIEKMKAEDVTTFSSLFSLFFIFLAQLTGQDDIIIGVPTSGRMQEELDGMVGMFIKTMPIRYQINADMTFNELSKDINSHLVQANSKQVYDLADMISQLNKTRKEPLENLFDVMFVFQNFEDSKVLSDFVEFSGYDIGEQASKYALGLYCSESESSFNFQFNYSKNTFSQPAMENMVADFKALVTRFAENSNSRIIEYIDGTAQNDLIIADDFSFNF</sequence>
<dbReference type="InterPro" id="IPR036736">
    <property type="entry name" value="ACP-like_sf"/>
</dbReference>
<dbReference type="AlphaFoldDB" id="A0A7W8YVM6"/>
<dbReference type="Proteomes" id="UP000537718">
    <property type="component" value="Unassembled WGS sequence"/>
</dbReference>
<feature type="domain" description="Carrier" evidence="1">
    <location>
        <begin position="522"/>
        <end position="597"/>
    </location>
</feature>
<dbReference type="Gene3D" id="3.40.50.12780">
    <property type="entry name" value="N-terminal domain of ligase-like"/>
    <property type="match status" value="1"/>
</dbReference>
<dbReference type="InterPro" id="IPR023213">
    <property type="entry name" value="CAT-like_dom_sf"/>
</dbReference>
<dbReference type="Gene3D" id="1.10.1200.10">
    <property type="entry name" value="ACP-like"/>
    <property type="match status" value="1"/>
</dbReference>
<dbReference type="InterPro" id="IPR025110">
    <property type="entry name" value="AMP-bd_C"/>
</dbReference>
<dbReference type="GO" id="GO:0031177">
    <property type="term" value="F:phosphopantetheine binding"/>
    <property type="evidence" value="ECO:0007669"/>
    <property type="project" value="TreeGrafter"/>
</dbReference>
<dbReference type="CDD" id="cd05930">
    <property type="entry name" value="A_NRPS"/>
    <property type="match status" value="1"/>
</dbReference>
<dbReference type="PROSITE" id="PS50075">
    <property type="entry name" value="CARRIER"/>
    <property type="match status" value="1"/>
</dbReference>
<dbReference type="PANTHER" id="PTHR45527:SF1">
    <property type="entry name" value="FATTY ACID SYNTHASE"/>
    <property type="match status" value="1"/>
</dbReference>
<evidence type="ECO:0000313" key="3">
    <source>
        <dbReference type="Proteomes" id="UP000537718"/>
    </source>
</evidence>
<dbReference type="Pfam" id="PF00668">
    <property type="entry name" value="Condensation"/>
    <property type="match status" value="1"/>
</dbReference>
<dbReference type="SUPFAM" id="SSF56801">
    <property type="entry name" value="Acetyl-CoA synthetase-like"/>
    <property type="match status" value="1"/>
</dbReference>
<dbReference type="PROSITE" id="PS00455">
    <property type="entry name" value="AMP_BINDING"/>
    <property type="match status" value="1"/>
</dbReference>
<dbReference type="Gene3D" id="3.30.559.30">
    <property type="entry name" value="Nonribosomal peptide synthetase, condensation domain"/>
    <property type="match status" value="1"/>
</dbReference>
<organism evidence="2 3">
    <name type="scientific">Pedobacter cryoconitis</name>
    <dbReference type="NCBI Taxonomy" id="188932"/>
    <lineage>
        <taxon>Bacteria</taxon>
        <taxon>Pseudomonadati</taxon>
        <taxon>Bacteroidota</taxon>
        <taxon>Sphingobacteriia</taxon>
        <taxon>Sphingobacteriales</taxon>
        <taxon>Sphingobacteriaceae</taxon>
        <taxon>Pedobacter</taxon>
    </lineage>
</organism>
<dbReference type="InterPro" id="IPR042099">
    <property type="entry name" value="ANL_N_sf"/>
</dbReference>
<comment type="caution">
    <text evidence="2">The sequence shown here is derived from an EMBL/GenBank/DDBJ whole genome shotgun (WGS) entry which is preliminary data.</text>
</comment>
<proteinExistence type="predicted"/>
<dbReference type="SUPFAM" id="SSF52777">
    <property type="entry name" value="CoA-dependent acyltransferases"/>
    <property type="match status" value="2"/>
</dbReference>
<dbReference type="GO" id="GO:0003824">
    <property type="term" value="F:catalytic activity"/>
    <property type="evidence" value="ECO:0007669"/>
    <property type="project" value="InterPro"/>
</dbReference>
<dbReference type="InterPro" id="IPR009081">
    <property type="entry name" value="PP-bd_ACP"/>
</dbReference>
<dbReference type="SUPFAM" id="SSF47336">
    <property type="entry name" value="ACP-like"/>
    <property type="match status" value="1"/>
</dbReference>
<dbReference type="InterPro" id="IPR000873">
    <property type="entry name" value="AMP-dep_synth/lig_dom"/>
</dbReference>
<dbReference type="PANTHER" id="PTHR45527">
    <property type="entry name" value="NONRIBOSOMAL PEPTIDE SYNTHETASE"/>
    <property type="match status" value="1"/>
</dbReference>
<dbReference type="InterPro" id="IPR001242">
    <property type="entry name" value="Condensation_dom"/>
</dbReference>
<dbReference type="InterPro" id="IPR010071">
    <property type="entry name" value="AA_adenyl_dom"/>
</dbReference>
<dbReference type="Pfam" id="PF00501">
    <property type="entry name" value="AMP-binding"/>
    <property type="match status" value="1"/>
</dbReference>
<evidence type="ECO:0000259" key="1">
    <source>
        <dbReference type="PROSITE" id="PS50075"/>
    </source>
</evidence>
<reference evidence="2 3" key="1">
    <citation type="submission" date="2020-08" db="EMBL/GenBank/DDBJ databases">
        <title>Genomic Encyclopedia of Type Strains, Phase IV (KMG-V): Genome sequencing to study the core and pangenomes of soil and plant-associated prokaryotes.</title>
        <authorList>
            <person name="Whitman W."/>
        </authorList>
    </citation>
    <scope>NUCLEOTIDE SEQUENCE [LARGE SCALE GENOMIC DNA]</scope>
    <source>
        <strain evidence="2 3">MP7CTX6</strain>
    </source>
</reference>
<dbReference type="NCBIfam" id="TIGR01733">
    <property type="entry name" value="AA-adenyl-dom"/>
    <property type="match status" value="1"/>
</dbReference>
<dbReference type="RefSeq" id="WP_183868379.1">
    <property type="nucleotide sequence ID" value="NZ_JACHCF010000008.1"/>
</dbReference>
<dbReference type="EMBL" id="JACHCF010000008">
    <property type="protein sequence ID" value="MBB5622468.1"/>
    <property type="molecule type" value="Genomic_DNA"/>
</dbReference>
<dbReference type="GO" id="GO:0044550">
    <property type="term" value="P:secondary metabolite biosynthetic process"/>
    <property type="evidence" value="ECO:0007669"/>
    <property type="project" value="TreeGrafter"/>
</dbReference>
<gene>
    <name evidence="2" type="ORF">HDE69_003543</name>
</gene>
<dbReference type="Gene3D" id="3.30.300.30">
    <property type="match status" value="1"/>
</dbReference>
<name>A0A7W8YVM6_9SPHI</name>
<dbReference type="Gene3D" id="3.30.559.10">
    <property type="entry name" value="Chloramphenicol acetyltransferase-like domain"/>
    <property type="match status" value="1"/>
</dbReference>
<protein>
    <submittedName>
        <fullName evidence="2">Amino acid adenylation domain-containing protein</fullName>
    </submittedName>
</protein>
<evidence type="ECO:0000313" key="2">
    <source>
        <dbReference type="EMBL" id="MBB5622468.1"/>
    </source>
</evidence>
<accession>A0A7W8YVM6</accession>
<dbReference type="Pfam" id="PF13193">
    <property type="entry name" value="AMP-binding_C"/>
    <property type="match status" value="1"/>
</dbReference>
<dbReference type="GO" id="GO:0043041">
    <property type="term" value="P:amino acid activation for nonribosomal peptide biosynthetic process"/>
    <property type="evidence" value="ECO:0007669"/>
    <property type="project" value="TreeGrafter"/>
</dbReference>
<dbReference type="Pfam" id="PF00550">
    <property type="entry name" value="PP-binding"/>
    <property type="match status" value="1"/>
</dbReference>
<dbReference type="InterPro" id="IPR020845">
    <property type="entry name" value="AMP-binding_CS"/>
</dbReference>